<evidence type="ECO:0000256" key="1">
    <source>
        <dbReference type="SAM" id="MobiDB-lite"/>
    </source>
</evidence>
<protein>
    <submittedName>
        <fullName evidence="2">Uncharacterized protein</fullName>
    </submittedName>
</protein>
<evidence type="ECO:0000313" key="2">
    <source>
        <dbReference type="EMBL" id="MCI3239565.1"/>
    </source>
</evidence>
<gene>
    <name evidence="2" type="ORF">MQN93_07500</name>
</gene>
<evidence type="ECO:0000313" key="3">
    <source>
        <dbReference type="Proteomes" id="UP001165270"/>
    </source>
</evidence>
<dbReference type="RefSeq" id="WP_242708833.1">
    <property type="nucleotide sequence ID" value="NZ_JALDAX010000002.1"/>
</dbReference>
<organism evidence="2 3">
    <name type="scientific">Streptomyces spinosisporus</name>
    <dbReference type="NCBI Taxonomy" id="2927582"/>
    <lineage>
        <taxon>Bacteria</taxon>
        <taxon>Bacillati</taxon>
        <taxon>Actinomycetota</taxon>
        <taxon>Actinomycetes</taxon>
        <taxon>Kitasatosporales</taxon>
        <taxon>Streptomycetaceae</taxon>
        <taxon>Streptomyces</taxon>
    </lineage>
</organism>
<feature type="compositionally biased region" description="Basic and acidic residues" evidence="1">
    <location>
        <begin position="7"/>
        <end position="47"/>
    </location>
</feature>
<proteinExistence type="predicted"/>
<reference evidence="2" key="1">
    <citation type="submission" date="2022-03" db="EMBL/GenBank/DDBJ databases">
        <title>Streptomyces 7R015 and 7R016 isolated from Barleria lupulina in Thailand.</title>
        <authorList>
            <person name="Kanchanasin P."/>
            <person name="Phongsopitanun W."/>
            <person name="Tanasupawat S."/>
        </authorList>
    </citation>
    <scope>NUCLEOTIDE SEQUENCE</scope>
    <source>
        <strain evidence="2">7R016</strain>
    </source>
</reference>
<feature type="region of interest" description="Disordered" evidence="1">
    <location>
        <begin position="1"/>
        <end position="47"/>
    </location>
</feature>
<name>A0ABS9XBV3_9ACTN</name>
<sequence length="47" mass="5136">MNVSEGTHGRDASHDNDVPRDHDRTHTRSGRSGDHGRLPDTDGYGHG</sequence>
<keyword evidence="3" id="KW-1185">Reference proteome</keyword>
<dbReference type="Proteomes" id="UP001165270">
    <property type="component" value="Unassembled WGS sequence"/>
</dbReference>
<dbReference type="EMBL" id="JALDAX010000002">
    <property type="protein sequence ID" value="MCI3239565.1"/>
    <property type="molecule type" value="Genomic_DNA"/>
</dbReference>
<accession>A0ABS9XBV3</accession>
<comment type="caution">
    <text evidence="2">The sequence shown here is derived from an EMBL/GenBank/DDBJ whole genome shotgun (WGS) entry which is preliminary data.</text>
</comment>